<comment type="caution">
    <text evidence="1">The sequence shown here is derived from an EMBL/GenBank/DDBJ whole genome shotgun (WGS) entry which is preliminary data.</text>
</comment>
<evidence type="ECO:0000313" key="1">
    <source>
        <dbReference type="EMBL" id="CAG9953635.1"/>
    </source>
</evidence>
<protein>
    <submittedName>
        <fullName evidence="1">Uncharacterized protein</fullName>
    </submittedName>
</protein>
<reference evidence="1" key="2">
    <citation type="submission" date="2021-10" db="EMBL/GenBank/DDBJ databases">
        <authorList>
            <person name="Piombo E."/>
        </authorList>
    </citation>
    <scope>NUCLEOTIDE SEQUENCE</scope>
</reference>
<keyword evidence="2" id="KW-1185">Reference proteome</keyword>
<reference evidence="1" key="1">
    <citation type="submission" date="2020-04" db="EMBL/GenBank/DDBJ databases">
        <authorList>
            <person name="Broberg M."/>
        </authorList>
    </citation>
    <scope>NUCLEOTIDE SEQUENCE</scope>
</reference>
<dbReference type="EMBL" id="CADEHS020000533">
    <property type="protein sequence ID" value="CAG9953635.1"/>
    <property type="molecule type" value="Genomic_DNA"/>
</dbReference>
<dbReference type="Proteomes" id="UP000836387">
    <property type="component" value="Unassembled WGS sequence"/>
</dbReference>
<proteinExistence type="predicted"/>
<accession>A0ACA9UJT5</accession>
<organism evidence="1 2">
    <name type="scientific">Clonostachys rosea f. rosea IK726</name>
    <dbReference type="NCBI Taxonomy" id="1349383"/>
    <lineage>
        <taxon>Eukaryota</taxon>
        <taxon>Fungi</taxon>
        <taxon>Dikarya</taxon>
        <taxon>Ascomycota</taxon>
        <taxon>Pezizomycotina</taxon>
        <taxon>Sordariomycetes</taxon>
        <taxon>Hypocreomycetidae</taxon>
        <taxon>Hypocreales</taxon>
        <taxon>Bionectriaceae</taxon>
        <taxon>Clonostachys</taxon>
    </lineage>
</organism>
<gene>
    <name evidence="1" type="ORF">CRV2_00015005</name>
</gene>
<evidence type="ECO:0000313" key="2">
    <source>
        <dbReference type="Proteomes" id="UP000836387"/>
    </source>
</evidence>
<name>A0ACA9UJT5_BIOOC</name>
<sequence>MKIWHTRPAWLVDVKQMCVVPGDDPAVGSSFIALSYRQGSQPGVSVTPEHRPGVLDEDEAGSWVSQLMNPVIRHAIYLTSTPDERYIWVDTLCIVHGDGTTTDQLGLMGAIYASATVVIIAADGDAQEAISGFRGISQSCPRDIDQHSFPFGDEETIVARVAQGSERFDGECFHRGWTFQEYKMASHKILFSDFVHWECQCSQWNEDPAYLEQLHAYINPWLRDILAEFPELDSLGKIIQKYNVLELRYEEDALPGITGLLSVLSRSFTGGFLYRIPETFFDRAIGWMVPMIPSWEVEVRRRVSSDCPNHLKFAPGLSSWSWVGLQGNIDIGGRMDPPRSQSWGQTGC</sequence>